<name>A0A0D3FUQ7_9ORYZ</name>
<keyword evidence="3" id="KW-0808">Transferase</keyword>
<evidence type="ECO:0000259" key="8">
    <source>
        <dbReference type="PROSITE" id="PS50011"/>
    </source>
</evidence>
<evidence type="ECO:0000256" key="1">
    <source>
        <dbReference type="ARBA" id="ARBA00022527"/>
    </source>
</evidence>
<dbReference type="Gene3D" id="2.10.25.10">
    <property type="entry name" value="Laminin"/>
    <property type="match status" value="1"/>
</dbReference>
<dbReference type="InterPro" id="IPR011009">
    <property type="entry name" value="Kinase-like_dom_sf"/>
</dbReference>
<dbReference type="SUPFAM" id="SSF57184">
    <property type="entry name" value="Growth factor receptor domain"/>
    <property type="match status" value="1"/>
</dbReference>
<evidence type="ECO:0000256" key="5">
    <source>
        <dbReference type="ARBA" id="ARBA00022840"/>
    </source>
</evidence>
<organism evidence="9">
    <name type="scientific">Oryza barthii</name>
    <dbReference type="NCBI Taxonomy" id="65489"/>
    <lineage>
        <taxon>Eukaryota</taxon>
        <taxon>Viridiplantae</taxon>
        <taxon>Streptophyta</taxon>
        <taxon>Embryophyta</taxon>
        <taxon>Tracheophyta</taxon>
        <taxon>Spermatophyta</taxon>
        <taxon>Magnoliopsida</taxon>
        <taxon>Liliopsida</taxon>
        <taxon>Poales</taxon>
        <taxon>Poaceae</taxon>
        <taxon>BOP clade</taxon>
        <taxon>Oryzoideae</taxon>
        <taxon>Oryzeae</taxon>
        <taxon>Oryzinae</taxon>
        <taxon>Oryza</taxon>
    </lineage>
</organism>
<dbReference type="AlphaFoldDB" id="A0A0D3FUQ7"/>
<keyword evidence="6" id="KW-1015">Disulfide bond</keyword>
<dbReference type="EnsemblPlants" id="OBART04G09220.1">
    <property type="protein sequence ID" value="OBART04G09220.1"/>
    <property type="gene ID" value="OBART04G09220"/>
</dbReference>
<keyword evidence="1" id="KW-0723">Serine/threonine-protein kinase</keyword>
<keyword evidence="4" id="KW-0547">Nucleotide-binding</keyword>
<dbReference type="PANTHER" id="PTHR27005">
    <property type="entry name" value="WALL-ASSOCIATED RECEPTOR KINASE-LIKE 21"/>
    <property type="match status" value="1"/>
</dbReference>
<keyword evidence="7" id="KW-0732">Signal</keyword>
<evidence type="ECO:0000313" key="9">
    <source>
        <dbReference type="EnsemblPlants" id="OBART04G09220.1"/>
    </source>
</evidence>
<accession>A0A0D3FUQ7</accession>
<evidence type="ECO:0000313" key="10">
    <source>
        <dbReference type="Proteomes" id="UP000026960"/>
    </source>
</evidence>
<keyword evidence="5" id="KW-0067">ATP-binding</keyword>
<dbReference type="PaxDb" id="65489-OBART04G09220.1"/>
<feature type="signal peptide" evidence="7">
    <location>
        <begin position="1"/>
        <end position="28"/>
    </location>
</feature>
<dbReference type="Gene3D" id="3.30.200.20">
    <property type="entry name" value="Phosphorylase Kinase, domain 1"/>
    <property type="match status" value="1"/>
</dbReference>
<dbReference type="GO" id="GO:0007166">
    <property type="term" value="P:cell surface receptor signaling pathway"/>
    <property type="evidence" value="ECO:0007669"/>
    <property type="project" value="InterPro"/>
</dbReference>
<dbReference type="GO" id="GO:0004674">
    <property type="term" value="F:protein serine/threonine kinase activity"/>
    <property type="evidence" value="ECO:0007669"/>
    <property type="project" value="UniProtKB-KW"/>
</dbReference>
<keyword evidence="10" id="KW-1185">Reference proteome</keyword>
<proteinExistence type="predicted"/>
<dbReference type="PROSITE" id="PS01187">
    <property type="entry name" value="EGF_CA"/>
    <property type="match status" value="1"/>
</dbReference>
<evidence type="ECO:0000256" key="6">
    <source>
        <dbReference type="ARBA" id="ARBA00023157"/>
    </source>
</evidence>
<dbReference type="GO" id="GO:0005509">
    <property type="term" value="F:calcium ion binding"/>
    <property type="evidence" value="ECO:0007669"/>
    <property type="project" value="InterPro"/>
</dbReference>
<evidence type="ECO:0000256" key="2">
    <source>
        <dbReference type="ARBA" id="ARBA00022536"/>
    </source>
</evidence>
<dbReference type="CDD" id="cd00054">
    <property type="entry name" value="EGF_CA"/>
    <property type="match status" value="1"/>
</dbReference>
<sequence length="448" mass="49747">MIRSLHAANSLQLLLVFLLATTTLLTSAKDLAAPRRQEGHGRVVPSTATLAGCHNSCGDLTFVNPFGIGSGCFRSPDFELTCDSTTSPPRLLFRDGITQIADQPDCASARKNQTSYACVSNKSICRDSENGYNCVCRNGYIGNPYILDGCSHDQYHVTNIYVDNGTLEYYVDREKYPETSIGTYYEPGKQSLYVQVGTPIVSVQWVAAHLTCQDAKRNSSGYACISTNSECITSKPTDTFVGYRCKCAQGYQGNPYITNGCVDINECLQPNICSEMCNNTVGKYTCLSCPRKAEYCNCLTVGFGILLVCYSGVFLIRRWRNGIQKQLRKKNFQKNKGLLLEHLICSNEKPSENKIFSLEELQKATNNFDPARILVSGGHGIVYKGILSDQRVVAIKKPKVIKEGEINQFINEVAVLSQINHRNIVKLHRCCLKAFSKISKNYRSVAFL</sequence>
<dbReference type="PANTHER" id="PTHR27005:SF541">
    <property type="entry name" value="PROTEIN KINASE DOMAIN-CONTAINING PROTEIN"/>
    <property type="match status" value="1"/>
</dbReference>
<evidence type="ECO:0000256" key="7">
    <source>
        <dbReference type="SAM" id="SignalP"/>
    </source>
</evidence>
<dbReference type="eggNOG" id="ENOG502SHCY">
    <property type="taxonomic scope" value="Eukaryota"/>
</dbReference>
<dbReference type="InterPro" id="IPR045274">
    <property type="entry name" value="WAK-like"/>
</dbReference>
<dbReference type="Proteomes" id="UP000026960">
    <property type="component" value="Chromosome 4"/>
</dbReference>
<protein>
    <recommendedName>
        <fullName evidence="8">Protein kinase domain-containing protein</fullName>
    </recommendedName>
</protein>
<dbReference type="GO" id="GO:0005524">
    <property type="term" value="F:ATP binding"/>
    <property type="evidence" value="ECO:0007669"/>
    <property type="project" value="UniProtKB-KW"/>
</dbReference>
<dbReference type="PROSITE" id="PS50011">
    <property type="entry name" value="PROTEIN_KINASE_DOM"/>
    <property type="match status" value="1"/>
</dbReference>
<dbReference type="HOGENOM" id="CLU_000288_43_5_1"/>
<dbReference type="SUPFAM" id="SSF56112">
    <property type="entry name" value="Protein kinase-like (PK-like)"/>
    <property type="match status" value="1"/>
</dbReference>
<dbReference type="SMART" id="SM00181">
    <property type="entry name" value="EGF"/>
    <property type="match status" value="3"/>
</dbReference>
<feature type="chain" id="PRO_5002261930" description="Protein kinase domain-containing protein" evidence="7">
    <location>
        <begin position="29"/>
        <end position="448"/>
    </location>
</feature>
<reference evidence="9" key="1">
    <citation type="journal article" date="2009" name="Rice">
        <title>De Novo Next Generation Sequencing of Plant Genomes.</title>
        <authorList>
            <person name="Rounsley S."/>
            <person name="Marri P.R."/>
            <person name="Yu Y."/>
            <person name="He R."/>
            <person name="Sisneros N."/>
            <person name="Goicoechea J.L."/>
            <person name="Lee S.J."/>
            <person name="Angelova A."/>
            <person name="Kudrna D."/>
            <person name="Luo M."/>
            <person name="Affourtit J."/>
            <person name="Desany B."/>
            <person name="Knight J."/>
            <person name="Niazi F."/>
            <person name="Egholm M."/>
            <person name="Wing R.A."/>
        </authorList>
    </citation>
    <scope>NUCLEOTIDE SEQUENCE [LARGE SCALE GENOMIC DNA]</scope>
    <source>
        <strain evidence="9">cv. IRGC 105608</strain>
    </source>
</reference>
<dbReference type="SMART" id="SM00179">
    <property type="entry name" value="EGF_CA"/>
    <property type="match status" value="2"/>
</dbReference>
<dbReference type="STRING" id="65489.A0A0D3FUQ7"/>
<dbReference type="InterPro" id="IPR000719">
    <property type="entry name" value="Prot_kinase_dom"/>
</dbReference>
<keyword evidence="2" id="KW-0245">EGF-like domain</keyword>
<reference evidence="9" key="2">
    <citation type="submission" date="2015-03" db="UniProtKB">
        <authorList>
            <consortium name="EnsemblPlants"/>
        </authorList>
    </citation>
    <scope>IDENTIFICATION</scope>
</reference>
<feature type="domain" description="Protein kinase" evidence="8">
    <location>
        <begin position="368"/>
        <end position="448"/>
    </location>
</feature>
<dbReference type="InterPro" id="IPR000742">
    <property type="entry name" value="EGF"/>
</dbReference>
<evidence type="ECO:0000256" key="3">
    <source>
        <dbReference type="ARBA" id="ARBA00022679"/>
    </source>
</evidence>
<keyword evidence="1" id="KW-0418">Kinase</keyword>
<evidence type="ECO:0000256" key="4">
    <source>
        <dbReference type="ARBA" id="ARBA00022741"/>
    </source>
</evidence>
<dbReference type="InterPro" id="IPR018097">
    <property type="entry name" value="EGF_Ca-bd_CS"/>
</dbReference>
<dbReference type="InterPro" id="IPR001881">
    <property type="entry name" value="EGF-like_Ca-bd_dom"/>
</dbReference>
<dbReference type="InterPro" id="IPR001245">
    <property type="entry name" value="Ser-Thr/Tyr_kinase_cat_dom"/>
</dbReference>
<dbReference type="Pfam" id="PF07714">
    <property type="entry name" value="PK_Tyr_Ser-Thr"/>
    <property type="match status" value="1"/>
</dbReference>
<dbReference type="GO" id="GO:0005886">
    <property type="term" value="C:plasma membrane"/>
    <property type="evidence" value="ECO:0007669"/>
    <property type="project" value="TreeGrafter"/>
</dbReference>
<dbReference type="InterPro" id="IPR009030">
    <property type="entry name" value="Growth_fac_rcpt_cys_sf"/>
</dbReference>
<dbReference type="Gramene" id="OBART04G09220.1">
    <property type="protein sequence ID" value="OBART04G09220.1"/>
    <property type="gene ID" value="OBART04G09220"/>
</dbReference>